<dbReference type="InterPro" id="IPR001878">
    <property type="entry name" value="Znf_CCHC"/>
</dbReference>
<dbReference type="AlphaFoldDB" id="A0A699JXI9"/>
<sequence length="642" mass="72140">GTLLIALPDKNQLKFNSHKDAKILMEAIKKRFRGNTETKKVQKTILKQQYENFTGSSSESLDQIHDRLQKLVNQLEIHRVSLSQEDVNLKFLPSLPSEWKTDSLIWRNKADLEEQSLDDLFNSLKIYETKVKQASSTGTVSQNLAFVPSSYTDSTTNSVSAAANVFVVCAKLPTSLPNVDSLSNAMAMLTMRARRFQEKIGINLGANGYTSIGFDMSKVECYNCHMKGYFARECRSPKDSRRTSAAEPQRRTVPVETSTTNALVSRVDDAKTLMEAIEKRFGGNTETKKVQKTLLKQQYENFTGSSLESLDQIHDKLNKADMEEQSLDYLFNSLKIYETEVKHSSSTGTTTQNLAFISSSNTDSTTDSVSAATSVSAVCAKLPVSSLPNVDSLSNAIDVDDLEEIDLRWQMAMLTMRARRFLQKTGRNLSANVPTSMGFDMSKVECYNCHRKGHFARECRSPKDSRRSGAAELQRRTSYQAEEKLTNYALMAFSSSSSSSDNELSPIKPEQYLSHITRPTAPIIEDWVSDFEDESENKAPWFVPSFVQSFEQLKTLRHYVQPVETSIPATTPTSASPKSASSGKRRNRKACFMCKSVDHLIKDYDYHAKKVAQPTLRNYAHMDNHKQPVGADMPKINVTRPR</sequence>
<comment type="caution">
    <text evidence="4">The sequence shown here is derived from an EMBL/GenBank/DDBJ whole genome shotgun (WGS) entry which is preliminary data.</text>
</comment>
<dbReference type="InterPro" id="IPR036875">
    <property type="entry name" value="Znf_CCHC_sf"/>
</dbReference>
<gene>
    <name evidence="4" type="ORF">Tci_631798</name>
</gene>
<dbReference type="GO" id="GO:0008270">
    <property type="term" value="F:zinc ion binding"/>
    <property type="evidence" value="ECO:0007669"/>
    <property type="project" value="UniProtKB-KW"/>
</dbReference>
<keyword evidence="1" id="KW-0863">Zinc-finger</keyword>
<dbReference type="SMART" id="SM00343">
    <property type="entry name" value="ZnF_C2HC"/>
    <property type="match status" value="3"/>
</dbReference>
<feature type="domain" description="CCHC-type" evidence="3">
    <location>
        <begin position="446"/>
        <end position="461"/>
    </location>
</feature>
<keyword evidence="1" id="KW-0479">Metal-binding</keyword>
<protein>
    <recommendedName>
        <fullName evidence="3">CCHC-type domain-containing protein</fullName>
    </recommendedName>
</protein>
<name>A0A699JXI9_TANCI</name>
<dbReference type="InterPro" id="IPR051714">
    <property type="entry name" value="Znf_CCHC_NABP"/>
</dbReference>
<feature type="region of interest" description="Disordered" evidence="2">
    <location>
        <begin position="237"/>
        <end position="258"/>
    </location>
</feature>
<dbReference type="SUPFAM" id="SSF57756">
    <property type="entry name" value="Retrovirus zinc finger-like domains"/>
    <property type="match status" value="2"/>
</dbReference>
<evidence type="ECO:0000256" key="1">
    <source>
        <dbReference type="PROSITE-ProRule" id="PRU00047"/>
    </source>
</evidence>
<dbReference type="Gene3D" id="4.10.60.10">
    <property type="entry name" value="Zinc finger, CCHC-type"/>
    <property type="match status" value="2"/>
</dbReference>
<dbReference type="GO" id="GO:0003676">
    <property type="term" value="F:nucleic acid binding"/>
    <property type="evidence" value="ECO:0007669"/>
    <property type="project" value="InterPro"/>
</dbReference>
<feature type="compositionally biased region" description="Basic and acidic residues" evidence="2">
    <location>
        <begin position="237"/>
        <end position="250"/>
    </location>
</feature>
<evidence type="ECO:0000259" key="3">
    <source>
        <dbReference type="PROSITE" id="PS50158"/>
    </source>
</evidence>
<dbReference type="Pfam" id="PF14223">
    <property type="entry name" value="Retrotran_gag_2"/>
    <property type="match status" value="1"/>
</dbReference>
<proteinExistence type="predicted"/>
<evidence type="ECO:0000256" key="2">
    <source>
        <dbReference type="SAM" id="MobiDB-lite"/>
    </source>
</evidence>
<dbReference type="EMBL" id="BKCJ010452488">
    <property type="protein sequence ID" value="GFA59826.1"/>
    <property type="molecule type" value="Genomic_DNA"/>
</dbReference>
<keyword evidence="1" id="KW-0862">Zinc</keyword>
<evidence type="ECO:0000313" key="4">
    <source>
        <dbReference type="EMBL" id="GFA59826.1"/>
    </source>
</evidence>
<accession>A0A699JXI9</accession>
<dbReference type="PROSITE" id="PS50158">
    <property type="entry name" value="ZF_CCHC"/>
    <property type="match status" value="1"/>
</dbReference>
<feature type="non-terminal residue" evidence="4">
    <location>
        <position position="1"/>
    </location>
</feature>
<dbReference type="PANTHER" id="PTHR23002">
    <property type="entry name" value="ZINC FINGER CCHC DOMAIN CONTAINING PROTEIN"/>
    <property type="match status" value="1"/>
</dbReference>
<reference evidence="4" key="1">
    <citation type="journal article" date="2019" name="Sci. Rep.">
        <title>Draft genome of Tanacetum cinerariifolium, the natural source of mosquito coil.</title>
        <authorList>
            <person name="Yamashiro T."/>
            <person name="Shiraishi A."/>
            <person name="Satake H."/>
            <person name="Nakayama K."/>
        </authorList>
    </citation>
    <scope>NUCLEOTIDE SEQUENCE</scope>
</reference>
<organism evidence="4">
    <name type="scientific">Tanacetum cinerariifolium</name>
    <name type="common">Dalmatian daisy</name>
    <name type="synonym">Chrysanthemum cinerariifolium</name>
    <dbReference type="NCBI Taxonomy" id="118510"/>
    <lineage>
        <taxon>Eukaryota</taxon>
        <taxon>Viridiplantae</taxon>
        <taxon>Streptophyta</taxon>
        <taxon>Embryophyta</taxon>
        <taxon>Tracheophyta</taxon>
        <taxon>Spermatophyta</taxon>
        <taxon>Magnoliopsida</taxon>
        <taxon>eudicotyledons</taxon>
        <taxon>Gunneridae</taxon>
        <taxon>Pentapetalae</taxon>
        <taxon>asterids</taxon>
        <taxon>campanulids</taxon>
        <taxon>Asterales</taxon>
        <taxon>Asteraceae</taxon>
        <taxon>Asteroideae</taxon>
        <taxon>Anthemideae</taxon>
        <taxon>Anthemidinae</taxon>
        <taxon>Tanacetum</taxon>
    </lineage>
</organism>
<feature type="region of interest" description="Disordered" evidence="2">
    <location>
        <begin position="623"/>
        <end position="642"/>
    </location>
</feature>